<dbReference type="RefSeq" id="WP_253200335.1">
    <property type="nucleotide sequence ID" value="NZ_CP086239.1"/>
</dbReference>
<sequence>MIIQDIDSSAFITISNISEINGGGFKKSVL</sequence>
<evidence type="ECO:0000256" key="2">
    <source>
        <dbReference type="ARBA" id="ARBA00022475"/>
    </source>
</evidence>
<evidence type="ECO:0000259" key="6">
    <source>
        <dbReference type="Pfam" id="PF10035"/>
    </source>
</evidence>
<protein>
    <submittedName>
        <fullName evidence="7">DUF2179 domain-containing protein</fullName>
    </submittedName>
</protein>
<comment type="subcellular location">
    <subcellularLocation>
        <location evidence="1">Cell membrane</location>
        <topology evidence="1">Multi-pass membrane protein</topology>
    </subcellularLocation>
</comment>
<evidence type="ECO:0000256" key="3">
    <source>
        <dbReference type="ARBA" id="ARBA00022692"/>
    </source>
</evidence>
<keyword evidence="3" id="KW-0812">Transmembrane</keyword>
<dbReference type="Pfam" id="PF10035">
    <property type="entry name" value="DUF2179"/>
    <property type="match status" value="1"/>
</dbReference>
<evidence type="ECO:0000256" key="4">
    <source>
        <dbReference type="ARBA" id="ARBA00022989"/>
    </source>
</evidence>
<keyword evidence="2" id="KW-1003">Cell membrane</keyword>
<name>A0AA47ELZ5_9CLOT</name>
<gene>
    <name evidence="7" type="ORF">LL038_10895</name>
</gene>
<evidence type="ECO:0000256" key="1">
    <source>
        <dbReference type="ARBA" id="ARBA00004651"/>
    </source>
</evidence>
<evidence type="ECO:0000313" key="8">
    <source>
        <dbReference type="Proteomes" id="UP001164733"/>
    </source>
</evidence>
<keyword evidence="4" id="KW-1133">Transmembrane helix</keyword>
<proteinExistence type="predicted"/>
<dbReference type="InterPro" id="IPR019264">
    <property type="entry name" value="DUF2179"/>
</dbReference>
<feature type="domain" description="DUF2179" evidence="6">
    <location>
        <begin position="2"/>
        <end position="22"/>
    </location>
</feature>
<keyword evidence="5" id="KW-0472">Membrane</keyword>
<dbReference type="GO" id="GO:0005886">
    <property type="term" value="C:plasma membrane"/>
    <property type="evidence" value="ECO:0007669"/>
    <property type="project" value="UniProtKB-SubCell"/>
</dbReference>
<reference evidence="7" key="1">
    <citation type="submission" date="2021-11" db="EMBL/GenBank/DDBJ databases">
        <title>Clostridia strains as spoilage organisms.</title>
        <authorList>
            <person name="Wambui J."/>
            <person name="Stevens M.J.A."/>
            <person name="Stephan R."/>
        </authorList>
    </citation>
    <scope>NUCLEOTIDE SEQUENCE</scope>
    <source>
        <strain evidence="7">CF009</strain>
    </source>
</reference>
<accession>A0AA47ELZ5</accession>
<evidence type="ECO:0000313" key="7">
    <source>
        <dbReference type="EMBL" id="WAG62698.1"/>
    </source>
</evidence>
<evidence type="ECO:0000256" key="5">
    <source>
        <dbReference type="ARBA" id="ARBA00023136"/>
    </source>
</evidence>
<dbReference type="AlphaFoldDB" id="A0AA47ELZ5"/>
<organism evidence="7 8">
    <name type="scientific">Clostridium estertheticum</name>
    <dbReference type="NCBI Taxonomy" id="238834"/>
    <lineage>
        <taxon>Bacteria</taxon>
        <taxon>Bacillati</taxon>
        <taxon>Bacillota</taxon>
        <taxon>Clostridia</taxon>
        <taxon>Eubacteriales</taxon>
        <taxon>Clostridiaceae</taxon>
        <taxon>Clostridium</taxon>
    </lineage>
</organism>
<dbReference type="Proteomes" id="UP001164733">
    <property type="component" value="Chromosome"/>
</dbReference>
<dbReference type="EMBL" id="CP086239">
    <property type="protein sequence ID" value="WAG62698.1"/>
    <property type="molecule type" value="Genomic_DNA"/>
</dbReference>